<feature type="domain" description="Ppx/GppA phosphatase N-terminal" evidence="2">
    <location>
        <begin position="52"/>
        <end position="352"/>
    </location>
</feature>
<dbReference type="SUPFAM" id="SSF53067">
    <property type="entry name" value="Actin-like ATPase domain"/>
    <property type="match status" value="2"/>
</dbReference>
<dbReference type="CDD" id="cd24054">
    <property type="entry name" value="ASKHA_NBD_AaPPX-GppA_MtPPX2-like"/>
    <property type="match status" value="1"/>
</dbReference>
<sequence length="376" mass="40830">MTHEPPRGSPGDSGVRPAEEGQAGASRSPQPHRPRRLYAALDLGTNNCRLLVAKPEGASFRVVDAFSRIVRLGEGLAQTGRLSEAAMDRAVEALKVCRMKLRDRQVARARLIATEACRQATNGDAFIARVKAETGLALEVVDRRTEAQLAAQGCVPLADPRSRGVILFDIGGGSSEIVWLLPRGPGRQGGPPTAEILGWTSLPVGVVTLAERHDGKHVTRESFERMVDEVAAMVEPFAHRKAIQSQIEHLHMLGTSGTVTTLAGVHLGLPKYDRRRVDGAWLGAGEVDVILDQLLDMSYEDRIAHPCIGAERADLVLAGCAILEGMRRHFPCQRLRVADRGLREGILVSLMRQDGVWRRPFHHRQEPGPSGAGGGR</sequence>
<dbReference type="AlphaFoldDB" id="A0A2S0N8J7"/>
<evidence type="ECO:0000256" key="1">
    <source>
        <dbReference type="SAM" id="MobiDB-lite"/>
    </source>
</evidence>
<evidence type="ECO:0000259" key="2">
    <source>
        <dbReference type="Pfam" id="PF02541"/>
    </source>
</evidence>
<dbReference type="RefSeq" id="WP_106747766.1">
    <property type="nucleotide sequence ID" value="NZ_CP027668.1"/>
</dbReference>
<feature type="region of interest" description="Disordered" evidence="1">
    <location>
        <begin position="1"/>
        <end position="33"/>
    </location>
</feature>
<evidence type="ECO:0000313" key="4">
    <source>
        <dbReference type="Proteomes" id="UP000237889"/>
    </source>
</evidence>
<dbReference type="Pfam" id="PF02541">
    <property type="entry name" value="Ppx-GppA"/>
    <property type="match status" value="1"/>
</dbReference>
<dbReference type="PANTHER" id="PTHR30005:SF0">
    <property type="entry name" value="RETROGRADE REGULATION PROTEIN 2"/>
    <property type="match status" value="1"/>
</dbReference>
<dbReference type="EMBL" id="CP027668">
    <property type="protein sequence ID" value="AVO44436.1"/>
    <property type="molecule type" value="Genomic_DNA"/>
</dbReference>
<dbReference type="InterPro" id="IPR043129">
    <property type="entry name" value="ATPase_NBD"/>
</dbReference>
<dbReference type="KEGG" id="phr:C6569_04805"/>
<evidence type="ECO:0000313" key="3">
    <source>
        <dbReference type="EMBL" id="AVO44436.1"/>
    </source>
</evidence>
<dbReference type="InterPro" id="IPR003695">
    <property type="entry name" value="Ppx_GppA_N"/>
</dbReference>
<proteinExistence type="predicted"/>
<organism evidence="3 4">
    <name type="scientific">Phreatobacter cathodiphilus</name>
    <dbReference type="NCBI Taxonomy" id="1868589"/>
    <lineage>
        <taxon>Bacteria</taxon>
        <taxon>Pseudomonadati</taxon>
        <taxon>Pseudomonadota</taxon>
        <taxon>Alphaproteobacteria</taxon>
        <taxon>Hyphomicrobiales</taxon>
        <taxon>Phreatobacteraceae</taxon>
        <taxon>Phreatobacter</taxon>
    </lineage>
</organism>
<gene>
    <name evidence="3" type="ORF">C6569_04805</name>
</gene>
<dbReference type="PANTHER" id="PTHR30005">
    <property type="entry name" value="EXOPOLYPHOSPHATASE"/>
    <property type="match status" value="1"/>
</dbReference>
<reference evidence="3 4" key="1">
    <citation type="submission" date="2018-03" db="EMBL/GenBank/DDBJ databases">
        <title>Genome sequencing of Phreatobacter sp.</title>
        <authorList>
            <person name="Kim S.-J."/>
            <person name="Heo J."/>
            <person name="Kwon S.-W."/>
        </authorList>
    </citation>
    <scope>NUCLEOTIDE SEQUENCE [LARGE SCALE GENOMIC DNA]</scope>
    <source>
        <strain evidence="3 4">S-12</strain>
    </source>
</reference>
<dbReference type="Gene3D" id="3.30.420.150">
    <property type="entry name" value="Exopolyphosphatase. Domain 2"/>
    <property type="match status" value="1"/>
</dbReference>
<dbReference type="InterPro" id="IPR050273">
    <property type="entry name" value="GppA/Ppx_hydrolase"/>
</dbReference>
<name>A0A2S0N8J7_9HYPH</name>
<dbReference type="Gene3D" id="3.30.420.40">
    <property type="match status" value="1"/>
</dbReference>
<keyword evidence="4" id="KW-1185">Reference proteome</keyword>
<protein>
    <submittedName>
        <fullName evidence="3">Ppx/GppA phosphatase</fullName>
    </submittedName>
</protein>
<dbReference type="GO" id="GO:0016462">
    <property type="term" value="F:pyrophosphatase activity"/>
    <property type="evidence" value="ECO:0007669"/>
    <property type="project" value="TreeGrafter"/>
</dbReference>
<dbReference type="OrthoDB" id="9793035at2"/>
<dbReference type="Proteomes" id="UP000237889">
    <property type="component" value="Chromosome"/>
</dbReference>
<accession>A0A2S0N8J7</accession>